<reference evidence="2" key="1">
    <citation type="submission" date="2021-05" db="EMBL/GenBank/DDBJ databases">
        <title>The genome of the haptophyte Pavlova lutheri (Diacronema luteri, Pavlovales) - a model for lipid biosynthesis in eukaryotic algae.</title>
        <authorList>
            <person name="Hulatt C.J."/>
            <person name="Posewitz M.C."/>
        </authorList>
    </citation>
    <scope>NUCLEOTIDE SEQUENCE</scope>
    <source>
        <strain evidence="2">NIVA-4/92</strain>
    </source>
</reference>
<evidence type="ECO:0000256" key="1">
    <source>
        <dbReference type="SAM" id="Phobius"/>
    </source>
</evidence>
<accession>A0A8J5X838</accession>
<comment type="caution">
    <text evidence="2">The sequence shown here is derived from an EMBL/GenBank/DDBJ whole genome shotgun (WGS) entry which is preliminary data.</text>
</comment>
<keyword evidence="1" id="KW-0812">Transmembrane</keyword>
<feature type="transmembrane region" description="Helical" evidence="1">
    <location>
        <begin position="395"/>
        <end position="415"/>
    </location>
</feature>
<evidence type="ECO:0008006" key="4">
    <source>
        <dbReference type="Google" id="ProtNLM"/>
    </source>
</evidence>
<evidence type="ECO:0000313" key="3">
    <source>
        <dbReference type="Proteomes" id="UP000751190"/>
    </source>
</evidence>
<dbReference type="Proteomes" id="UP000751190">
    <property type="component" value="Unassembled WGS sequence"/>
</dbReference>
<protein>
    <recommendedName>
        <fullName evidence="4">SCP2 domain-containing protein</fullName>
    </recommendedName>
</protein>
<feature type="transmembrane region" description="Helical" evidence="1">
    <location>
        <begin position="287"/>
        <end position="308"/>
    </location>
</feature>
<dbReference type="AlphaFoldDB" id="A0A8J5X838"/>
<feature type="transmembrane region" description="Helical" evidence="1">
    <location>
        <begin position="186"/>
        <end position="205"/>
    </location>
</feature>
<feature type="transmembrane region" description="Helical" evidence="1">
    <location>
        <begin position="314"/>
        <end position="335"/>
    </location>
</feature>
<organism evidence="2 3">
    <name type="scientific">Diacronema lutheri</name>
    <name type="common">Unicellular marine alga</name>
    <name type="synonym">Monochrysis lutheri</name>
    <dbReference type="NCBI Taxonomy" id="2081491"/>
    <lineage>
        <taxon>Eukaryota</taxon>
        <taxon>Haptista</taxon>
        <taxon>Haptophyta</taxon>
        <taxon>Pavlovophyceae</taxon>
        <taxon>Pavlovales</taxon>
        <taxon>Pavlovaceae</taxon>
        <taxon>Diacronema</taxon>
    </lineage>
</organism>
<keyword evidence="1" id="KW-1133">Transmembrane helix</keyword>
<feature type="transmembrane region" description="Helical" evidence="1">
    <location>
        <begin position="211"/>
        <end position="232"/>
    </location>
</feature>
<proteinExistence type="predicted"/>
<evidence type="ECO:0000313" key="2">
    <source>
        <dbReference type="EMBL" id="KAG8461508.1"/>
    </source>
</evidence>
<sequence>MGGVCSRRIHVPPPAGEMTVAEAFALLDGAPAKGARGAFLFEVGLGADAHRFLLSIEEAADVARVRDARGLSNAELPSVACSLTYKSPSLFFAEARGKLPVSAYVTGQVRVSGNVKAAEALEPVWEPLMTALRERDAAGGAAEDLDDAPLDAAALGLAAEPRTPWYALHTRAWWVRHWGTDNLQGGWLTLLGTLLWFGENVLIGLHGGSGFAWAQAISAGFFLVGFGALLDISYPERLGAMLTDVAARSRAEELAAKQAGADALPRPSERSWGWRERLGLTNSLGQGVVWMTVGLLPFPALAVVAFALAGAGSAVGWALLGGTALFVPPMVLLIFSASEASMRDMARGGSGSRVFFDWARRRRACVLCCSCCCCGSGSRAEAFEHHLGTDSKAGLWYFFGLMCVLQLLVTMTLFFPPLSWRTYVEFSEATLFTVGLGLQLRANYPEYANESLLFGRLVD</sequence>
<keyword evidence="1" id="KW-0472">Membrane</keyword>
<dbReference type="EMBL" id="JAGTXO010000025">
    <property type="protein sequence ID" value="KAG8461508.1"/>
    <property type="molecule type" value="Genomic_DNA"/>
</dbReference>
<gene>
    <name evidence="2" type="ORF">KFE25_001112</name>
</gene>
<name>A0A8J5X838_DIALT</name>
<keyword evidence="3" id="KW-1185">Reference proteome</keyword>
<dbReference type="OrthoDB" id="10643665at2759"/>